<dbReference type="InterPro" id="IPR050678">
    <property type="entry name" value="DNA_Partitioning_ATPase"/>
</dbReference>
<dbReference type="PANTHER" id="PTHR13696:SF99">
    <property type="entry name" value="COBYRINIC ACID AC-DIAMIDE SYNTHASE"/>
    <property type="match status" value="1"/>
</dbReference>
<dbReference type="Pfam" id="PF13614">
    <property type="entry name" value="AAA_31"/>
    <property type="match status" value="1"/>
</dbReference>
<protein>
    <recommendedName>
        <fullName evidence="1">AAA domain-containing protein</fullName>
    </recommendedName>
</protein>
<organism evidence="2 3">
    <name type="scientific">candidate division TA06 bacterium DG_26</name>
    <dbReference type="NCBI Taxonomy" id="1703771"/>
    <lineage>
        <taxon>Bacteria</taxon>
        <taxon>Bacteria division TA06</taxon>
    </lineage>
</organism>
<dbReference type="AlphaFoldDB" id="A0A0S7WEZ0"/>
<dbReference type="SUPFAM" id="SSF52540">
    <property type="entry name" value="P-loop containing nucleoside triphosphate hydrolases"/>
    <property type="match status" value="1"/>
</dbReference>
<dbReference type="FunFam" id="3.40.50.300:FF:000285">
    <property type="entry name" value="Sporulation initiation inhibitor Soj"/>
    <property type="match status" value="1"/>
</dbReference>
<dbReference type="EMBL" id="LIZT01000102">
    <property type="protein sequence ID" value="KPJ48690.1"/>
    <property type="molecule type" value="Genomic_DNA"/>
</dbReference>
<sequence length="246" mass="27617">MKVLAIANQKGGTGKTTTAINLCGCLAELGRRSLLIDLDPEGHATCGLNYADFEFNEGVYDVIAQENTIEDARFNLLPQFDLLPSTPMLRELDETDRTEMLGNALRSVDGQYDFVVLDCPPNLGLLTREALKNSDSIIIAVEASFFALNGVAHLLETIRKIEFPREPSIFALLTMYDRRTRFAREILADANSFFQDKLLDTVIHRNVKLQEATSFGLPIAEYNRRCRGYDDYMALAKEVSELASRR</sequence>
<feature type="domain" description="AAA" evidence="1">
    <location>
        <begin position="1"/>
        <end position="162"/>
    </location>
</feature>
<dbReference type="PANTHER" id="PTHR13696">
    <property type="entry name" value="P-LOOP CONTAINING NUCLEOSIDE TRIPHOSPHATE HYDROLASE"/>
    <property type="match status" value="1"/>
</dbReference>
<dbReference type="Proteomes" id="UP000051124">
    <property type="component" value="Unassembled WGS sequence"/>
</dbReference>
<evidence type="ECO:0000259" key="1">
    <source>
        <dbReference type="Pfam" id="PF13614"/>
    </source>
</evidence>
<comment type="caution">
    <text evidence="2">The sequence shown here is derived from an EMBL/GenBank/DDBJ whole genome shotgun (WGS) entry which is preliminary data.</text>
</comment>
<dbReference type="PIRSF" id="PIRSF009320">
    <property type="entry name" value="Nuc_binding_HP_1000"/>
    <property type="match status" value="1"/>
</dbReference>
<evidence type="ECO:0000313" key="2">
    <source>
        <dbReference type="EMBL" id="KPJ48690.1"/>
    </source>
</evidence>
<dbReference type="InterPro" id="IPR025669">
    <property type="entry name" value="AAA_dom"/>
</dbReference>
<name>A0A0S7WEZ0_UNCT6</name>
<dbReference type="Gene3D" id="3.40.50.300">
    <property type="entry name" value="P-loop containing nucleotide triphosphate hydrolases"/>
    <property type="match status" value="1"/>
</dbReference>
<dbReference type="InterPro" id="IPR027417">
    <property type="entry name" value="P-loop_NTPase"/>
</dbReference>
<dbReference type="CDD" id="cd02042">
    <property type="entry name" value="ParAB_family"/>
    <property type="match status" value="1"/>
</dbReference>
<evidence type="ECO:0000313" key="3">
    <source>
        <dbReference type="Proteomes" id="UP000051124"/>
    </source>
</evidence>
<reference evidence="2 3" key="1">
    <citation type="journal article" date="2015" name="Microbiome">
        <title>Genomic resolution of linkages in carbon, nitrogen, and sulfur cycling among widespread estuary sediment bacteria.</title>
        <authorList>
            <person name="Baker B.J."/>
            <person name="Lazar C.S."/>
            <person name="Teske A.P."/>
            <person name="Dick G.J."/>
        </authorList>
    </citation>
    <scope>NUCLEOTIDE SEQUENCE [LARGE SCALE GENOMIC DNA]</scope>
    <source>
        <strain evidence="2">DG_26</strain>
    </source>
</reference>
<accession>A0A0S7WEZ0</accession>
<proteinExistence type="predicted"/>
<gene>
    <name evidence="2" type="ORF">AMJ40_07045</name>
</gene>